<accession>A0ABT6MIL1</accession>
<name>A0ABT6MIL1_9NOCA</name>
<comment type="caution">
    <text evidence="2">The sequence shown here is derived from an EMBL/GenBank/DDBJ whole genome shotgun (WGS) entry which is preliminary data.</text>
</comment>
<protein>
    <submittedName>
        <fullName evidence="2">Uncharacterized protein</fullName>
    </submittedName>
</protein>
<keyword evidence="1" id="KW-0812">Transmembrane</keyword>
<dbReference type="RefSeq" id="WP_280762996.1">
    <property type="nucleotide sequence ID" value="NZ_JARXVC010000016.1"/>
</dbReference>
<keyword evidence="3" id="KW-1185">Reference proteome</keyword>
<evidence type="ECO:0000313" key="3">
    <source>
        <dbReference type="Proteomes" id="UP001160334"/>
    </source>
</evidence>
<reference evidence="2 3" key="1">
    <citation type="submission" date="2023-04" db="EMBL/GenBank/DDBJ databases">
        <title>Forest soil microbial communities from Buena Vista Peninsula, Colon Province, Panama.</title>
        <authorList>
            <person name="Bouskill N."/>
        </authorList>
    </citation>
    <scope>NUCLEOTIDE SEQUENCE [LARGE SCALE GENOMIC DNA]</scope>
    <source>
        <strain evidence="2 3">CFH S0262</strain>
    </source>
</reference>
<gene>
    <name evidence="2" type="ORF">M2280_004981</name>
</gene>
<sequence>MTKDLLTTLAAMRPDTGADELWPQHLQAAERDRIMASDSESTVPRVRSRRVASVVAVAALFAAGGVGAAAATGMMPKAFTDTFYYWQDPAPGKTPVDPATAERVGSIPGPVGTVFSVLVAHGAGSQRCVTPVFESATSVAQSGPSEFIDLGNRCRQGPEDFGELGDGAGTFVVGAYGESVGGEVLPRVLTYDAAAGTAVRADIRMSTGQVLPTILADGSFFGWFPTPVPGSPRPVLTGYAADGTVVGSVEI</sequence>
<organism evidence="2 3">
    <name type="scientific">Prescottella agglutinans</name>
    <dbReference type="NCBI Taxonomy" id="1644129"/>
    <lineage>
        <taxon>Bacteria</taxon>
        <taxon>Bacillati</taxon>
        <taxon>Actinomycetota</taxon>
        <taxon>Actinomycetes</taxon>
        <taxon>Mycobacteriales</taxon>
        <taxon>Nocardiaceae</taxon>
        <taxon>Prescottella</taxon>
    </lineage>
</organism>
<evidence type="ECO:0000256" key="1">
    <source>
        <dbReference type="SAM" id="Phobius"/>
    </source>
</evidence>
<dbReference type="EMBL" id="JARXVC010000016">
    <property type="protein sequence ID" value="MDH6283730.1"/>
    <property type="molecule type" value="Genomic_DNA"/>
</dbReference>
<feature type="transmembrane region" description="Helical" evidence="1">
    <location>
        <begin position="51"/>
        <end position="75"/>
    </location>
</feature>
<keyword evidence="1" id="KW-1133">Transmembrane helix</keyword>
<proteinExistence type="predicted"/>
<keyword evidence="1" id="KW-0472">Membrane</keyword>
<evidence type="ECO:0000313" key="2">
    <source>
        <dbReference type="EMBL" id="MDH6283730.1"/>
    </source>
</evidence>
<dbReference type="Proteomes" id="UP001160334">
    <property type="component" value="Unassembled WGS sequence"/>
</dbReference>